<reference evidence="2" key="1">
    <citation type="submission" date="2022-03" db="EMBL/GenBank/DDBJ databases">
        <authorList>
            <person name="Alioto T."/>
            <person name="Alioto T."/>
            <person name="Gomez Garrido J."/>
        </authorList>
    </citation>
    <scope>NUCLEOTIDE SEQUENCE</scope>
</reference>
<protein>
    <submittedName>
        <fullName evidence="2">Uncharacterized protein</fullName>
    </submittedName>
</protein>
<evidence type="ECO:0000313" key="3">
    <source>
        <dbReference type="Proteomes" id="UP001295444"/>
    </source>
</evidence>
<name>A0AAD1S465_PELCU</name>
<feature type="non-terminal residue" evidence="2">
    <location>
        <position position="1"/>
    </location>
</feature>
<feature type="region of interest" description="Disordered" evidence="1">
    <location>
        <begin position="30"/>
        <end position="50"/>
    </location>
</feature>
<dbReference type="EMBL" id="OW240915">
    <property type="protein sequence ID" value="CAH2286070.1"/>
    <property type="molecule type" value="Genomic_DNA"/>
</dbReference>
<evidence type="ECO:0000313" key="2">
    <source>
        <dbReference type="EMBL" id="CAH2286070.1"/>
    </source>
</evidence>
<accession>A0AAD1S465</accession>
<keyword evidence="3" id="KW-1185">Reference proteome</keyword>
<dbReference type="AlphaFoldDB" id="A0AAD1S465"/>
<gene>
    <name evidence="2" type="ORF">PECUL_23A034724</name>
</gene>
<dbReference type="Proteomes" id="UP001295444">
    <property type="component" value="Chromosome 04"/>
</dbReference>
<organism evidence="2 3">
    <name type="scientific">Pelobates cultripes</name>
    <name type="common">Western spadefoot toad</name>
    <dbReference type="NCBI Taxonomy" id="61616"/>
    <lineage>
        <taxon>Eukaryota</taxon>
        <taxon>Metazoa</taxon>
        <taxon>Chordata</taxon>
        <taxon>Craniata</taxon>
        <taxon>Vertebrata</taxon>
        <taxon>Euteleostomi</taxon>
        <taxon>Amphibia</taxon>
        <taxon>Batrachia</taxon>
        <taxon>Anura</taxon>
        <taxon>Pelobatoidea</taxon>
        <taxon>Pelobatidae</taxon>
        <taxon>Pelobates</taxon>
    </lineage>
</organism>
<evidence type="ECO:0000256" key="1">
    <source>
        <dbReference type="SAM" id="MobiDB-lite"/>
    </source>
</evidence>
<proteinExistence type="predicted"/>
<sequence>LDNAETASKIRQCRNSIKVQNVQELHQKSYSAVQEQQQQSGSAETATKIR</sequence>
<feature type="non-terminal residue" evidence="2">
    <location>
        <position position="50"/>
    </location>
</feature>